<name>A0AAD9D2Y1_GLOAC</name>
<evidence type="ECO:0000313" key="2">
    <source>
        <dbReference type="EMBL" id="KAK1731827.1"/>
    </source>
</evidence>
<gene>
    <name evidence="2" type="ORF">BDZ83DRAFT_596872</name>
</gene>
<keyword evidence="3" id="KW-1185">Reference proteome</keyword>
<organism evidence="2 3">
    <name type="scientific">Glomerella acutata</name>
    <name type="common">Colletotrichum acutatum</name>
    <dbReference type="NCBI Taxonomy" id="27357"/>
    <lineage>
        <taxon>Eukaryota</taxon>
        <taxon>Fungi</taxon>
        <taxon>Dikarya</taxon>
        <taxon>Ascomycota</taxon>
        <taxon>Pezizomycotina</taxon>
        <taxon>Sordariomycetes</taxon>
        <taxon>Hypocreomycetidae</taxon>
        <taxon>Glomerellales</taxon>
        <taxon>Glomerellaceae</taxon>
        <taxon>Colletotrichum</taxon>
        <taxon>Colletotrichum acutatum species complex</taxon>
    </lineage>
</organism>
<accession>A0AAD9D2Y1</accession>
<dbReference type="RefSeq" id="XP_060371882.1">
    <property type="nucleotide sequence ID" value="XM_060506872.1"/>
</dbReference>
<dbReference type="GeneID" id="85390771"/>
<sequence length="68" mass="7151">MVEVVIGTLKSVRLAMASLCRGPGEGEGNSDSDKGRGVRKGADRQQERRNAGAVDAKAGPRTQLSNLK</sequence>
<feature type="compositionally biased region" description="Basic and acidic residues" evidence="1">
    <location>
        <begin position="31"/>
        <end position="50"/>
    </location>
</feature>
<dbReference type="Proteomes" id="UP001244207">
    <property type="component" value="Unassembled WGS sequence"/>
</dbReference>
<evidence type="ECO:0000256" key="1">
    <source>
        <dbReference type="SAM" id="MobiDB-lite"/>
    </source>
</evidence>
<comment type="caution">
    <text evidence="2">The sequence shown here is derived from an EMBL/GenBank/DDBJ whole genome shotgun (WGS) entry which is preliminary data.</text>
</comment>
<protein>
    <submittedName>
        <fullName evidence="2">Uncharacterized protein</fullName>
    </submittedName>
</protein>
<reference evidence="2" key="1">
    <citation type="submission" date="2021-12" db="EMBL/GenBank/DDBJ databases">
        <title>Comparative genomics, transcriptomics and evolutionary studies reveal genomic signatures of adaptation to plant cell wall in hemibiotrophic fungi.</title>
        <authorList>
            <consortium name="DOE Joint Genome Institute"/>
            <person name="Baroncelli R."/>
            <person name="Diaz J.F."/>
            <person name="Benocci T."/>
            <person name="Peng M."/>
            <person name="Battaglia E."/>
            <person name="Haridas S."/>
            <person name="Andreopoulos W."/>
            <person name="Labutti K."/>
            <person name="Pangilinan J."/>
            <person name="Floch G.L."/>
            <person name="Makela M.R."/>
            <person name="Henrissat B."/>
            <person name="Grigoriev I.V."/>
            <person name="Crouch J.A."/>
            <person name="De Vries R.P."/>
            <person name="Sukno S.A."/>
            <person name="Thon M.R."/>
        </authorList>
    </citation>
    <scope>NUCLEOTIDE SEQUENCE</scope>
    <source>
        <strain evidence="2">CBS 112980</strain>
    </source>
</reference>
<evidence type="ECO:0000313" key="3">
    <source>
        <dbReference type="Proteomes" id="UP001244207"/>
    </source>
</evidence>
<dbReference type="EMBL" id="JAHMHS010000001">
    <property type="protein sequence ID" value="KAK1731827.1"/>
    <property type="molecule type" value="Genomic_DNA"/>
</dbReference>
<dbReference type="AlphaFoldDB" id="A0AAD9D2Y1"/>
<proteinExistence type="predicted"/>
<feature type="region of interest" description="Disordered" evidence="1">
    <location>
        <begin position="20"/>
        <end position="68"/>
    </location>
</feature>